<keyword evidence="4 6" id="KW-1133">Transmembrane helix</keyword>
<dbReference type="InterPro" id="IPR025405">
    <property type="entry name" value="DUF4131"/>
</dbReference>
<dbReference type="GO" id="GO:0030420">
    <property type="term" value="P:establishment of competence for transformation"/>
    <property type="evidence" value="ECO:0007669"/>
    <property type="project" value="InterPro"/>
</dbReference>
<dbReference type="NCBIfam" id="TIGR00361">
    <property type="entry name" value="ComEC_Rec2"/>
    <property type="match status" value="1"/>
</dbReference>
<evidence type="ECO:0000259" key="7">
    <source>
        <dbReference type="SMART" id="SM00849"/>
    </source>
</evidence>
<feature type="transmembrane region" description="Helical" evidence="6">
    <location>
        <begin position="426"/>
        <end position="446"/>
    </location>
</feature>
<evidence type="ECO:0000256" key="2">
    <source>
        <dbReference type="ARBA" id="ARBA00022475"/>
    </source>
</evidence>
<reference evidence="8 9" key="1">
    <citation type="submission" date="2015-11" db="EMBL/GenBank/DDBJ databases">
        <title>Expanding the genomic diversity of Burkholderia species for the development of highly accurate diagnostics.</title>
        <authorList>
            <person name="Sahl J."/>
            <person name="Keim P."/>
            <person name="Wagner D."/>
        </authorList>
    </citation>
    <scope>NUCLEOTIDE SEQUENCE [LARGE SCALE GENOMIC DNA]</scope>
    <source>
        <strain evidence="8 9">MSMB368WGS</strain>
    </source>
</reference>
<comment type="subcellular location">
    <subcellularLocation>
        <location evidence="1">Cell membrane</location>
        <topology evidence="1">Multi-pass membrane protein</topology>
    </subcellularLocation>
</comment>
<dbReference type="PANTHER" id="PTHR30619">
    <property type="entry name" value="DNA INTERNALIZATION/COMPETENCE PROTEIN COMEC/REC2"/>
    <property type="match status" value="1"/>
</dbReference>
<feature type="transmembrane region" description="Helical" evidence="6">
    <location>
        <begin position="374"/>
        <end position="393"/>
    </location>
</feature>
<feature type="transmembrane region" description="Helical" evidence="6">
    <location>
        <begin position="298"/>
        <end position="320"/>
    </location>
</feature>
<evidence type="ECO:0000256" key="5">
    <source>
        <dbReference type="ARBA" id="ARBA00023136"/>
    </source>
</evidence>
<protein>
    <submittedName>
        <fullName evidence="8">Competence protein ComEC</fullName>
    </submittedName>
</protein>
<dbReference type="AlphaFoldDB" id="A0A132EAN0"/>
<feature type="transmembrane region" description="Helical" evidence="6">
    <location>
        <begin position="263"/>
        <end position="286"/>
    </location>
</feature>
<evidence type="ECO:0000256" key="3">
    <source>
        <dbReference type="ARBA" id="ARBA00022692"/>
    </source>
</evidence>
<dbReference type="Gene3D" id="3.60.15.10">
    <property type="entry name" value="Ribonuclease Z/Hydroxyacylglutathione hydrolase-like"/>
    <property type="match status" value="1"/>
</dbReference>
<feature type="transmembrane region" description="Helical" evidence="6">
    <location>
        <begin position="458"/>
        <end position="478"/>
    </location>
</feature>
<proteinExistence type="predicted"/>
<keyword evidence="3 6" id="KW-0812">Transmembrane</keyword>
<dbReference type="GO" id="GO:0005886">
    <property type="term" value="C:plasma membrane"/>
    <property type="evidence" value="ECO:0007669"/>
    <property type="project" value="UniProtKB-SubCell"/>
</dbReference>
<gene>
    <name evidence="8" type="ORF">WT56_25625</name>
</gene>
<dbReference type="InterPro" id="IPR035681">
    <property type="entry name" value="ComA-like_MBL"/>
</dbReference>
<keyword evidence="5 6" id="KW-0472">Membrane</keyword>
<evidence type="ECO:0000313" key="8">
    <source>
        <dbReference type="EMBL" id="KWF23832.1"/>
    </source>
</evidence>
<feature type="transmembrane region" description="Helical" evidence="6">
    <location>
        <begin position="516"/>
        <end position="533"/>
    </location>
</feature>
<dbReference type="InterPro" id="IPR004477">
    <property type="entry name" value="ComEC_N"/>
</dbReference>
<dbReference type="InterPro" id="IPR004797">
    <property type="entry name" value="Competence_ComEC/Rec2"/>
</dbReference>
<dbReference type="Pfam" id="PF03772">
    <property type="entry name" value="Competence"/>
    <property type="match status" value="1"/>
</dbReference>
<evidence type="ECO:0000256" key="1">
    <source>
        <dbReference type="ARBA" id="ARBA00004651"/>
    </source>
</evidence>
<feature type="transmembrane region" description="Helical" evidence="6">
    <location>
        <begin position="25"/>
        <end position="43"/>
    </location>
</feature>
<evidence type="ECO:0000313" key="9">
    <source>
        <dbReference type="Proteomes" id="UP000062912"/>
    </source>
</evidence>
<dbReference type="Pfam" id="PF00753">
    <property type="entry name" value="Lactamase_B"/>
    <property type="match status" value="1"/>
</dbReference>
<organism evidence="8 9">
    <name type="scientific">Burkholderia pseudomultivorans</name>
    <dbReference type="NCBI Taxonomy" id="1207504"/>
    <lineage>
        <taxon>Bacteria</taxon>
        <taxon>Pseudomonadati</taxon>
        <taxon>Pseudomonadota</taxon>
        <taxon>Betaproteobacteria</taxon>
        <taxon>Burkholderiales</taxon>
        <taxon>Burkholderiaceae</taxon>
        <taxon>Burkholderia</taxon>
        <taxon>Burkholderia cepacia complex</taxon>
    </lineage>
</organism>
<dbReference type="EMBL" id="LPJR01000062">
    <property type="protein sequence ID" value="KWF23832.1"/>
    <property type="molecule type" value="Genomic_DNA"/>
</dbReference>
<evidence type="ECO:0000256" key="4">
    <source>
        <dbReference type="ARBA" id="ARBA00022989"/>
    </source>
</evidence>
<dbReference type="PANTHER" id="PTHR30619:SF1">
    <property type="entry name" value="RECOMBINATION PROTEIN 2"/>
    <property type="match status" value="1"/>
</dbReference>
<dbReference type="InterPro" id="IPR052159">
    <property type="entry name" value="Competence_DNA_uptake"/>
</dbReference>
<comment type="caution">
    <text evidence="8">The sequence shown here is derived from an EMBL/GenBank/DDBJ whole genome shotgun (WGS) entry which is preliminary data.</text>
</comment>
<evidence type="ECO:0000256" key="6">
    <source>
        <dbReference type="SAM" id="Phobius"/>
    </source>
</evidence>
<name>A0A132EAN0_9BURK</name>
<feature type="transmembrane region" description="Helical" evidence="6">
    <location>
        <begin position="55"/>
        <end position="75"/>
    </location>
</feature>
<dbReference type="InterPro" id="IPR001279">
    <property type="entry name" value="Metallo-B-lactamas"/>
</dbReference>
<dbReference type="SUPFAM" id="SSF56281">
    <property type="entry name" value="Metallo-hydrolase/oxidoreductase"/>
    <property type="match status" value="1"/>
</dbReference>
<sequence>MRVGWMAFALGVVVLQRQAALPGALAWLVVAAALSGCAVLYAWRMRRPRTRAGVVLGWALCAVAAGVAGFGYAAGRAEWRLRDSLPVEWERRDIVVTGVIRGLPVVDASGARLLLAVESNDAGLARFPQLIRLSWRTYDAAASRDAVPELRAAQRWRLVVRLKRPHAEANPGVRDSEAAWLAAGIRAIGYVAAPQRAVLVDARAAGSSASIDRLRDALRARIVDVLGADTLHRGIVAALAIGDQSGIGDDDWRVLRNTGTSHLVAISGLHVGLVGAFAAGFASMIWRRLRWRTRAATLAVPAPYAAALAALAAAAGYAALAGFNVPAQRAWWMIAAGGVAYLAGRSVPTSAVLCAALGGVLLADPWAVLSAGFWLSFGAVAVILLSVAGWRAVRDEDDEADGGAVAGRWERLRAWYRRAARRVAEAARVQYAVTIGLAPLTAAWFAQISVSGPLGNAFAIPWVSFVVTPVVLAGLVLPAPLDAHAFRLAHASLEPMMALLGRLADWPPGVMALRMPGWPVLALACAGVVWMLMPRGWPLRWAAPLTWLPLVAPAAGAPPVGGFRLTVLDVGQGASVLVETARRTLLFDAGPGAESTHAGQRIVAPSLRARGIRTLDAFVLSHADADHAGGAPAVYASAQVRQLLAGIPRGHRLWRDAQSAGVADRLPCAAGQRWRWDGVDFTVLWPPGGPGAGASNRQSCVLRIDAGGTSALLTGDIDAYAERRLVDTMRDALAAQILVVPHHGSRTSSVEPFLDSVGPRVAVFPVGYRNRFGHPHPSVLARYAARAIPLPRTDRDGAVRFDVAPADRGFAFERYRDAQRRYWMDR</sequence>
<keyword evidence="2" id="KW-1003">Cell membrane</keyword>
<dbReference type="RefSeq" id="WP_060245275.1">
    <property type="nucleotide sequence ID" value="NZ_LPJR01000062.1"/>
</dbReference>
<dbReference type="InterPro" id="IPR036866">
    <property type="entry name" value="RibonucZ/Hydroxyglut_hydro"/>
</dbReference>
<accession>A0A132EAN0</accession>
<dbReference type="SMART" id="SM00849">
    <property type="entry name" value="Lactamase_B"/>
    <property type="match status" value="1"/>
</dbReference>
<dbReference type="Pfam" id="PF13567">
    <property type="entry name" value="DUF4131"/>
    <property type="match status" value="1"/>
</dbReference>
<dbReference type="Proteomes" id="UP000062912">
    <property type="component" value="Unassembled WGS sequence"/>
</dbReference>
<feature type="domain" description="Metallo-beta-lactamase" evidence="7">
    <location>
        <begin position="572"/>
        <end position="768"/>
    </location>
</feature>
<dbReference type="OrthoDB" id="9761531at2"/>
<dbReference type="CDD" id="cd07731">
    <property type="entry name" value="ComA-like_MBL-fold"/>
    <property type="match status" value="1"/>
</dbReference>
<dbReference type="NCBIfam" id="TIGR00360">
    <property type="entry name" value="ComEC_N-term"/>
    <property type="match status" value="1"/>
</dbReference>